<evidence type="ECO:0000313" key="1">
    <source>
        <dbReference type="EMBL" id="GIY23993.1"/>
    </source>
</evidence>
<sequence length="85" mass="9853">MKQVNKLQRINAVSVTFTNLYMPVQKIQARMTQTLSFSMFFWGRALGRKGGSLRKNCFILEYRLAYGMGEENSFKPCSQTVDLEF</sequence>
<protein>
    <submittedName>
        <fullName evidence="1">Uncharacterized protein</fullName>
    </submittedName>
</protein>
<comment type="caution">
    <text evidence="1">The sequence shown here is derived from an EMBL/GenBank/DDBJ whole genome shotgun (WGS) entry which is preliminary data.</text>
</comment>
<evidence type="ECO:0000313" key="2">
    <source>
        <dbReference type="Proteomes" id="UP001054837"/>
    </source>
</evidence>
<dbReference type="AlphaFoldDB" id="A0AAV4RP00"/>
<keyword evidence="2" id="KW-1185">Reference proteome</keyword>
<reference evidence="1 2" key="1">
    <citation type="submission" date="2021-06" db="EMBL/GenBank/DDBJ databases">
        <title>Caerostris darwini draft genome.</title>
        <authorList>
            <person name="Kono N."/>
            <person name="Arakawa K."/>
        </authorList>
    </citation>
    <scope>NUCLEOTIDE SEQUENCE [LARGE SCALE GENOMIC DNA]</scope>
</reference>
<proteinExistence type="predicted"/>
<dbReference type="Proteomes" id="UP001054837">
    <property type="component" value="Unassembled WGS sequence"/>
</dbReference>
<dbReference type="EMBL" id="BPLQ01006617">
    <property type="protein sequence ID" value="GIY23993.1"/>
    <property type="molecule type" value="Genomic_DNA"/>
</dbReference>
<name>A0AAV4RP00_9ARAC</name>
<organism evidence="1 2">
    <name type="scientific">Caerostris darwini</name>
    <dbReference type="NCBI Taxonomy" id="1538125"/>
    <lineage>
        <taxon>Eukaryota</taxon>
        <taxon>Metazoa</taxon>
        <taxon>Ecdysozoa</taxon>
        <taxon>Arthropoda</taxon>
        <taxon>Chelicerata</taxon>
        <taxon>Arachnida</taxon>
        <taxon>Araneae</taxon>
        <taxon>Araneomorphae</taxon>
        <taxon>Entelegynae</taxon>
        <taxon>Araneoidea</taxon>
        <taxon>Araneidae</taxon>
        <taxon>Caerostris</taxon>
    </lineage>
</organism>
<gene>
    <name evidence="1" type="ORF">CDAR_525741</name>
</gene>
<accession>A0AAV4RP00</accession>